<dbReference type="Gene3D" id="3.30.565.10">
    <property type="entry name" value="Histidine kinase-like ATPase, C-terminal domain"/>
    <property type="match status" value="1"/>
</dbReference>
<dbReference type="PROSITE" id="PS50885">
    <property type="entry name" value="HAMP"/>
    <property type="match status" value="1"/>
</dbReference>
<dbReference type="OrthoDB" id="9809567at2"/>
<evidence type="ECO:0000256" key="11">
    <source>
        <dbReference type="SAM" id="Phobius"/>
    </source>
</evidence>
<dbReference type="PROSITE" id="PS50109">
    <property type="entry name" value="HIS_KIN"/>
    <property type="match status" value="1"/>
</dbReference>
<evidence type="ECO:0000256" key="4">
    <source>
        <dbReference type="ARBA" id="ARBA00022553"/>
    </source>
</evidence>
<dbReference type="AlphaFoldDB" id="A0A4R6RDE3"/>
<evidence type="ECO:0000259" key="12">
    <source>
        <dbReference type="PROSITE" id="PS50109"/>
    </source>
</evidence>
<comment type="catalytic activity">
    <reaction evidence="1">
        <text>ATP + protein L-histidine = ADP + protein N-phospho-L-histidine.</text>
        <dbReference type="EC" id="2.7.13.3"/>
    </reaction>
</comment>
<evidence type="ECO:0000256" key="5">
    <source>
        <dbReference type="ARBA" id="ARBA00022679"/>
    </source>
</evidence>
<reference evidence="14 15" key="1">
    <citation type="submission" date="2019-03" db="EMBL/GenBank/DDBJ databases">
        <title>Genomic Encyclopedia of Type Strains, Phase IV (KMG-IV): sequencing the most valuable type-strain genomes for metagenomic binning, comparative biology and taxonomic classification.</title>
        <authorList>
            <person name="Goeker M."/>
        </authorList>
    </citation>
    <scope>NUCLEOTIDE SEQUENCE [LARGE SCALE GENOMIC DNA]</scope>
    <source>
        <strain evidence="14 15">DSM 102969</strain>
    </source>
</reference>
<dbReference type="PANTHER" id="PTHR45436:SF5">
    <property type="entry name" value="SENSOR HISTIDINE KINASE TRCS"/>
    <property type="match status" value="1"/>
</dbReference>
<dbReference type="InterPro" id="IPR036890">
    <property type="entry name" value="HATPase_C_sf"/>
</dbReference>
<dbReference type="PANTHER" id="PTHR45436">
    <property type="entry name" value="SENSOR HISTIDINE KINASE YKOH"/>
    <property type="match status" value="1"/>
</dbReference>
<evidence type="ECO:0000256" key="6">
    <source>
        <dbReference type="ARBA" id="ARBA00022692"/>
    </source>
</evidence>
<evidence type="ECO:0000313" key="15">
    <source>
        <dbReference type="Proteomes" id="UP000294547"/>
    </source>
</evidence>
<dbReference type="InterPro" id="IPR003594">
    <property type="entry name" value="HATPase_dom"/>
</dbReference>
<dbReference type="GO" id="GO:0005886">
    <property type="term" value="C:plasma membrane"/>
    <property type="evidence" value="ECO:0007669"/>
    <property type="project" value="TreeGrafter"/>
</dbReference>
<feature type="domain" description="Histidine kinase" evidence="12">
    <location>
        <begin position="252"/>
        <end position="453"/>
    </location>
</feature>
<keyword evidence="8 11" id="KW-1133">Transmembrane helix</keyword>
<keyword evidence="6 11" id="KW-0812">Transmembrane</keyword>
<evidence type="ECO:0000256" key="8">
    <source>
        <dbReference type="ARBA" id="ARBA00022989"/>
    </source>
</evidence>
<evidence type="ECO:0000256" key="2">
    <source>
        <dbReference type="ARBA" id="ARBA00004370"/>
    </source>
</evidence>
<dbReference type="GO" id="GO:0000160">
    <property type="term" value="P:phosphorelay signal transduction system"/>
    <property type="evidence" value="ECO:0007669"/>
    <property type="project" value="UniProtKB-KW"/>
</dbReference>
<dbReference type="SUPFAM" id="SSF55874">
    <property type="entry name" value="ATPase domain of HSP90 chaperone/DNA topoisomerase II/histidine kinase"/>
    <property type="match status" value="1"/>
</dbReference>
<keyword evidence="5" id="KW-0808">Transferase</keyword>
<keyword evidence="15" id="KW-1185">Reference proteome</keyword>
<evidence type="ECO:0000256" key="9">
    <source>
        <dbReference type="ARBA" id="ARBA00023012"/>
    </source>
</evidence>
<comment type="subcellular location">
    <subcellularLocation>
        <location evidence="2">Membrane</location>
    </subcellularLocation>
</comment>
<feature type="transmembrane region" description="Helical" evidence="11">
    <location>
        <begin position="176"/>
        <end position="196"/>
    </location>
</feature>
<dbReference type="PRINTS" id="PR00344">
    <property type="entry name" value="BCTRLSENSOR"/>
</dbReference>
<keyword evidence="9" id="KW-0902">Two-component regulatory system</keyword>
<protein>
    <recommendedName>
        <fullName evidence="3">histidine kinase</fullName>
        <ecNumber evidence="3">2.7.13.3</ecNumber>
    </recommendedName>
</protein>
<dbReference type="Proteomes" id="UP000294547">
    <property type="component" value="Unassembled WGS sequence"/>
</dbReference>
<dbReference type="Pfam" id="PF02518">
    <property type="entry name" value="HATPase_c"/>
    <property type="match status" value="1"/>
</dbReference>
<dbReference type="InterPro" id="IPR003660">
    <property type="entry name" value="HAMP_dom"/>
</dbReference>
<gene>
    <name evidence="14" type="ORF">EDD54_2783</name>
</gene>
<feature type="domain" description="HAMP" evidence="13">
    <location>
        <begin position="193"/>
        <end position="244"/>
    </location>
</feature>
<keyword evidence="10 11" id="KW-0472">Membrane</keyword>
<dbReference type="SMART" id="SM00387">
    <property type="entry name" value="HATPase_c"/>
    <property type="match status" value="1"/>
</dbReference>
<dbReference type="InterPro" id="IPR050428">
    <property type="entry name" value="TCS_sensor_his_kinase"/>
</dbReference>
<comment type="caution">
    <text evidence="14">The sequence shown here is derived from an EMBL/GenBank/DDBJ whole genome shotgun (WGS) entry which is preliminary data.</text>
</comment>
<accession>A0A4R6RDE3</accession>
<name>A0A4R6RDE3_9HYPH</name>
<evidence type="ECO:0000256" key="3">
    <source>
        <dbReference type="ARBA" id="ARBA00012438"/>
    </source>
</evidence>
<proteinExistence type="predicted"/>
<dbReference type="GO" id="GO:0004673">
    <property type="term" value="F:protein histidine kinase activity"/>
    <property type="evidence" value="ECO:0007669"/>
    <property type="project" value="UniProtKB-EC"/>
</dbReference>
<evidence type="ECO:0000256" key="1">
    <source>
        <dbReference type="ARBA" id="ARBA00000085"/>
    </source>
</evidence>
<dbReference type="RefSeq" id="WP_133674007.1">
    <property type="nucleotide sequence ID" value="NZ_BSPM01000002.1"/>
</dbReference>
<dbReference type="InterPro" id="IPR005467">
    <property type="entry name" value="His_kinase_dom"/>
</dbReference>
<dbReference type="EC" id="2.7.13.3" evidence="3"/>
<keyword evidence="4" id="KW-0597">Phosphoprotein</keyword>
<dbReference type="InterPro" id="IPR004358">
    <property type="entry name" value="Sig_transdc_His_kin-like_C"/>
</dbReference>
<evidence type="ECO:0000313" key="14">
    <source>
        <dbReference type="EMBL" id="TDP84179.1"/>
    </source>
</evidence>
<organism evidence="14 15">
    <name type="scientific">Oharaeibacter diazotrophicus</name>
    <dbReference type="NCBI Taxonomy" id="1920512"/>
    <lineage>
        <taxon>Bacteria</taxon>
        <taxon>Pseudomonadati</taxon>
        <taxon>Pseudomonadota</taxon>
        <taxon>Alphaproteobacteria</taxon>
        <taxon>Hyphomicrobiales</taxon>
        <taxon>Pleomorphomonadaceae</taxon>
        <taxon>Oharaeibacter</taxon>
    </lineage>
</organism>
<evidence type="ECO:0000256" key="10">
    <source>
        <dbReference type="ARBA" id="ARBA00023136"/>
    </source>
</evidence>
<evidence type="ECO:0000259" key="13">
    <source>
        <dbReference type="PROSITE" id="PS50885"/>
    </source>
</evidence>
<keyword evidence="7 14" id="KW-0418">Kinase</keyword>
<evidence type="ECO:0000256" key="7">
    <source>
        <dbReference type="ARBA" id="ARBA00022777"/>
    </source>
</evidence>
<dbReference type="EMBL" id="SNXY01000008">
    <property type="protein sequence ID" value="TDP84179.1"/>
    <property type="molecule type" value="Genomic_DNA"/>
</dbReference>
<sequence length="463" mass="49942">MRLVPFDPRSLRVRLMLLAALSIGLTLLVAGVTLSVVFERHIERRIADELSFRWTELAGSLRLDAEGRPELARSPADPRYGRPLSGAYWQVEAAGGAPLRSRSLWDRRLETPADAPTDAAFEIDGFEPDSEFYVVSRPVVLVGAGGEDVPLTLSVALDHDEIQAARESFDADLVKALSVIAAALLAGALLQAHLGLSPLRTLRERIAAIRAGRTDRLGAGFPSEIQPLADDLDRLLDRQDVLIGRARDRAGALAHGFKTPLTILTLESRRLADAGDADGARVLREQVEIMRRHVERELARARIRGSALGGSALGAGRAAELGLTVHRLVDTVRRLPFSDRIDFSVDVPAELRIRMDRDDLGEVVGNLLDNARKFAVSAIAVRAVVDATAGLVRVEVADDGPGFDRPAAPERNHDGSGLGLAIVEDVLGAYGTHLTRDRSGGRTVVGFTIGRAEPTWEGKVAAE</sequence>